<dbReference type="InterPro" id="IPR043128">
    <property type="entry name" value="Rev_trsase/Diguanyl_cyclase"/>
</dbReference>
<dbReference type="SUPFAM" id="SSF55073">
    <property type="entry name" value="Nucleotide cyclase"/>
    <property type="match status" value="1"/>
</dbReference>
<protein>
    <recommendedName>
        <fullName evidence="1">GGDEF domain-containing protein</fullName>
    </recommendedName>
</protein>
<dbReference type="PROSITE" id="PS50887">
    <property type="entry name" value="GGDEF"/>
    <property type="match status" value="1"/>
</dbReference>
<evidence type="ECO:0000259" key="1">
    <source>
        <dbReference type="PROSITE" id="PS50887"/>
    </source>
</evidence>
<dbReference type="NCBIfam" id="TIGR00254">
    <property type="entry name" value="GGDEF"/>
    <property type="match status" value="1"/>
</dbReference>
<reference evidence="2 3" key="1">
    <citation type="submission" date="2021-04" db="EMBL/GenBank/DDBJ databases">
        <title>Complete genome sequencing of Allochromatium tepidum strain NZ.</title>
        <authorList>
            <person name="Tsukatani Y."/>
            <person name="Mori H."/>
        </authorList>
    </citation>
    <scope>NUCLEOTIDE SEQUENCE [LARGE SCALE GENOMIC DNA]</scope>
    <source>
        <strain evidence="2 3">NZ</strain>
    </source>
</reference>
<accession>A0ABM7QI12</accession>
<evidence type="ECO:0000313" key="2">
    <source>
        <dbReference type="EMBL" id="BCU05344.1"/>
    </source>
</evidence>
<dbReference type="InterPro" id="IPR029787">
    <property type="entry name" value="Nucleotide_cyclase"/>
</dbReference>
<dbReference type="Gene3D" id="3.30.70.270">
    <property type="match status" value="1"/>
</dbReference>
<dbReference type="InterPro" id="IPR052163">
    <property type="entry name" value="DGC-Regulatory_Protein"/>
</dbReference>
<sequence>MKVAEKIRSAVEQYKFRIAGGELEKTISVGVALFPEDSETFWQTLKYADVAPYRAKDEGRNRVLRFAPEMRRDENGGYSSRTPLVPAR</sequence>
<dbReference type="InterPro" id="IPR000160">
    <property type="entry name" value="GGDEF_dom"/>
</dbReference>
<proteinExistence type="predicted"/>
<name>A0ABM7QI12_9GAMM</name>
<organism evidence="2 3">
    <name type="scientific">Allochromatium tepidum</name>
    <dbReference type="NCBI Taxonomy" id="553982"/>
    <lineage>
        <taxon>Bacteria</taxon>
        <taxon>Pseudomonadati</taxon>
        <taxon>Pseudomonadota</taxon>
        <taxon>Gammaproteobacteria</taxon>
        <taxon>Chromatiales</taxon>
        <taxon>Chromatiaceae</taxon>
        <taxon>Allochromatium</taxon>
    </lineage>
</organism>
<dbReference type="Pfam" id="PF00990">
    <property type="entry name" value="GGDEF"/>
    <property type="match status" value="1"/>
</dbReference>
<feature type="domain" description="GGDEF" evidence="1">
    <location>
        <begin position="1"/>
        <end position="68"/>
    </location>
</feature>
<dbReference type="Proteomes" id="UP000680679">
    <property type="component" value="Chromosome"/>
</dbReference>
<dbReference type="EMBL" id="AP024563">
    <property type="protein sequence ID" value="BCU05344.1"/>
    <property type="molecule type" value="Genomic_DNA"/>
</dbReference>
<evidence type="ECO:0000313" key="3">
    <source>
        <dbReference type="Proteomes" id="UP000680679"/>
    </source>
</evidence>
<dbReference type="RefSeq" id="WP_213379410.1">
    <property type="nucleotide sequence ID" value="NZ_AP024563.1"/>
</dbReference>
<gene>
    <name evidence="2" type="ORF">Atep_00210</name>
</gene>
<dbReference type="PANTHER" id="PTHR46663">
    <property type="entry name" value="DIGUANYLATE CYCLASE DGCT-RELATED"/>
    <property type="match status" value="1"/>
</dbReference>
<keyword evidence="3" id="KW-1185">Reference proteome</keyword>
<dbReference type="PANTHER" id="PTHR46663:SF2">
    <property type="entry name" value="GGDEF DOMAIN-CONTAINING PROTEIN"/>
    <property type="match status" value="1"/>
</dbReference>